<dbReference type="SUPFAM" id="SSF52833">
    <property type="entry name" value="Thioredoxin-like"/>
    <property type="match status" value="1"/>
</dbReference>
<dbReference type="Gene3D" id="3.30.70.20">
    <property type="match status" value="1"/>
</dbReference>
<dbReference type="InterPro" id="IPR041921">
    <property type="entry name" value="NuoE_N"/>
</dbReference>
<dbReference type="InterPro" id="IPR017900">
    <property type="entry name" value="4Fe4S_Fe_S_CS"/>
</dbReference>
<dbReference type="PANTHER" id="PTHR43342:SF2">
    <property type="entry name" value="POTENTIAL NAD-REDUCING HYDROGENASE SUBUNIT"/>
    <property type="match status" value="1"/>
</dbReference>
<dbReference type="Pfam" id="PF00037">
    <property type="entry name" value="Fer4"/>
    <property type="match status" value="1"/>
</dbReference>
<sequence>MSNNKQISNNKIENEKIGATLIVGGGIGGMQAALDLASSGIKVYLVDNKPSIGGVMAQLDKTFPTNDCAMCTMAPRLVEVGRHKDIEVITLADIESIKGTAGNFTLKLNKRPRFIDEEKCTGCGLCVANCPVRNIIYVTPEKDKIEISDKHAKIMNNIIAEYIDTEGALVPILQKANDILNYLPEPVLKYTADKLNMPLSVVCRIATFYKSFSLEPRGKHIISVCLGTACHVKGAGRVTSALESELGIRRGETTKDMNFTLETVRCIGCCGLAPVLKVGEDVHGLVSKMMVPELLHSYEKAS</sequence>
<dbReference type="PROSITE" id="PS51379">
    <property type="entry name" value="4FE4S_FER_2"/>
    <property type="match status" value="1"/>
</dbReference>
<dbReference type="SUPFAM" id="SSF54862">
    <property type="entry name" value="4Fe-4S ferredoxins"/>
    <property type="match status" value="1"/>
</dbReference>
<dbReference type="EMBL" id="LAZR01001599">
    <property type="protein sequence ID" value="KKN42172.1"/>
    <property type="molecule type" value="Genomic_DNA"/>
</dbReference>
<evidence type="ECO:0000259" key="4">
    <source>
        <dbReference type="PROSITE" id="PS51379"/>
    </source>
</evidence>
<dbReference type="GO" id="GO:0046872">
    <property type="term" value="F:metal ion binding"/>
    <property type="evidence" value="ECO:0007669"/>
    <property type="project" value="UniProtKB-KW"/>
</dbReference>
<dbReference type="InterPro" id="IPR028431">
    <property type="entry name" value="NADP_DH_HndA-like"/>
</dbReference>
<keyword evidence="1" id="KW-0479">Metal-binding</keyword>
<evidence type="ECO:0000313" key="5">
    <source>
        <dbReference type="EMBL" id="KKN42172.1"/>
    </source>
</evidence>
<dbReference type="InterPro" id="IPR042128">
    <property type="entry name" value="NuoE_dom"/>
</dbReference>
<feature type="domain" description="4Fe-4S ferredoxin-type" evidence="4">
    <location>
        <begin position="110"/>
        <end position="141"/>
    </location>
</feature>
<dbReference type="GO" id="GO:0051536">
    <property type="term" value="F:iron-sulfur cluster binding"/>
    <property type="evidence" value="ECO:0007669"/>
    <property type="project" value="UniProtKB-KW"/>
</dbReference>
<evidence type="ECO:0000256" key="2">
    <source>
        <dbReference type="ARBA" id="ARBA00023004"/>
    </source>
</evidence>
<dbReference type="PROSITE" id="PS00198">
    <property type="entry name" value="4FE4S_FER_1"/>
    <property type="match status" value="1"/>
</dbReference>
<evidence type="ECO:0000256" key="1">
    <source>
        <dbReference type="ARBA" id="ARBA00022723"/>
    </source>
</evidence>
<dbReference type="InterPro" id="IPR017896">
    <property type="entry name" value="4Fe4S_Fe-S-bd"/>
</dbReference>
<dbReference type="CDD" id="cd03064">
    <property type="entry name" value="TRX_Fd_NuoE"/>
    <property type="match status" value="1"/>
</dbReference>
<protein>
    <recommendedName>
        <fullName evidence="4">4Fe-4S ferredoxin-type domain-containing protein</fullName>
    </recommendedName>
</protein>
<proteinExistence type="predicted"/>
<comment type="caution">
    <text evidence="5">The sequence shown here is derived from an EMBL/GenBank/DDBJ whole genome shotgun (WGS) entry which is preliminary data.</text>
</comment>
<keyword evidence="3" id="KW-0411">Iron-sulfur</keyword>
<dbReference type="Gene3D" id="3.40.30.10">
    <property type="entry name" value="Glutaredoxin"/>
    <property type="match status" value="1"/>
</dbReference>
<dbReference type="Gene3D" id="3.40.50.720">
    <property type="entry name" value="NAD(P)-binding Rossmann-like Domain"/>
    <property type="match status" value="1"/>
</dbReference>
<keyword evidence="2" id="KW-0408">Iron</keyword>
<accession>A0A0F9QYW4</accession>
<dbReference type="AlphaFoldDB" id="A0A0F9QYW4"/>
<organism evidence="5">
    <name type="scientific">marine sediment metagenome</name>
    <dbReference type="NCBI Taxonomy" id="412755"/>
    <lineage>
        <taxon>unclassified sequences</taxon>
        <taxon>metagenomes</taxon>
        <taxon>ecological metagenomes</taxon>
    </lineage>
</organism>
<dbReference type="PANTHER" id="PTHR43342">
    <property type="entry name" value="NADH-QUINONE OXIDOREDUCTASE, E SUBUNIT"/>
    <property type="match status" value="1"/>
</dbReference>
<dbReference type="Pfam" id="PF12831">
    <property type="entry name" value="FAD_oxidored"/>
    <property type="match status" value="1"/>
</dbReference>
<name>A0A0F9QYW4_9ZZZZ</name>
<evidence type="ECO:0000256" key="3">
    <source>
        <dbReference type="ARBA" id="ARBA00023014"/>
    </source>
</evidence>
<gene>
    <name evidence="5" type="ORF">LCGC14_0715910</name>
</gene>
<dbReference type="Pfam" id="PF01257">
    <property type="entry name" value="2Fe-2S_thioredx"/>
    <property type="match status" value="1"/>
</dbReference>
<dbReference type="InterPro" id="IPR036249">
    <property type="entry name" value="Thioredoxin-like_sf"/>
</dbReference>
<dbReference type="SUPFAM" id="SSF51971">
    <property type="entry name" value="Nucleotide-binding domain"/>
    <property type="match status" value="1"/>
</dbReference>
<reference evidence="5" key="1">
    <citation type="journal article" date="2015" name="Nature">
        <title>Complex archaea that bridge the gap between prokaryotes and eukaryotes.</title>
        <authorList>
            <person name="Spang A."/>
            <person name="Saw J.H."/>
            <person name="Jorgensen S.L."/>
            <person name="Zaremba-Niedzwiedzka K."/>
            <person name="Martijn J."/>
            <person name="Lind A.E."/>
            <person name="van Eijk R."/>
            <person name="Schleper C."/>
            <person name="Guy L."/>
            <person name="Ettema T.J."/>
        </authorList>
    </citation>
    <scope>NUCLEOTIDE SEQUENCE</scope>
</reference>
<dbReference type="Gene3D" id="1.10.10.1590">
    <property type="entry name" value="NADH-quinone oxidoreductase subunit E"/>
    <property type="match status" value="1"/>
</dbReference>